<sequence>MTNAYINLCKKNLTSALSWKIASFKNHFEKLQILATNVLVKVTILKISESDVLTCQESLYRYYYGFAMPDDHKPCTSVEDRTLFTVTHYQDCEHYFTVFLKTDSLRFKFVTSDKLRFANFYAINDQIFYQACSFDLFSVWATPTQPQKSGNVSRTTPHNDVKNILKSRRKSHYSISEPASSTPITPTFPIESISATHDITSANLSQPSNTLNKNMFQIINHDSNKKISKDFHNLDPSSFISFTKIKDVATETNTGSVQNIKALILSKTSRYSENQFTHPKISPTKEKKISNTKQNFMHQLIIVKSMMY</sequence>
<dbReference type="EMBL" id="PQFF01000142">
    <property type="protein sequence ID" value="RHZ79156.1"/>
    <property type="molecule type" value="Genomic_DNA"/>
</dbReference>
<dbReference type="Proteomes" id="UP000266861">
    <property type="component" value="Unassembled WGS sequence"/>
</dbReference>
<organism evidence="2 3">
    <name type="scientific">Diversispora epigaea</name>
    <dbReference type="NCBI Taxonomy" id="1348612"/>
    <lineage>
        <taxon>Eukaryota</taxon>
        <taxon>Fungi</taxon>
        <taxon>Fungi incertae sedis</taxon>
        <taxon>Mucoromycota</taxon>
        <taxon>Glomeromycotina</taxon>
        <taxon>Glomeromycetes</taxon>
        <taxon>Diversisporales</taxon>
        <taxon>Diversisporaceae</taxon>
        <taxon>Diversispora</taxon>
    </lineage>
</organism>
<gene>
    <name evidence="2" type="ORF">Glove_151g29</name>
    <name evidence="1" type="ORF">Glove_151g30</name>
</gene>
<proteinExistence type="predicted"/>
<keyword evidence="3" id="KW-1185">Reference proteome</keyword>
<dbReference type="EMBL" id="PQFF01000142">
    <property type="protein sequence ID" value="RHZ79108.1"/>
    <property type="molecule type" value="Genomic_DNA"/>
</dbReference>
<name>A0A397IZE9_9GLOM</name>
<dbReference type="AlphaFoldDB" id="A0A397IZE9"/>
<protein>
    <submittedName>
        <fullName evidence="2">Uncharacterized protein</fullName>
    </submittedName>
</protein>
<comment type="caution">
    <text evidence="2">The sequence shown here is derived from an EMBL/GenBank/DDBJ whole genome shotgun (WGS) entry which is preliminary data.</text>
</comment>
<evidence type="ECO:0000313" key="2">
    <source>
        <dbReference type="EMBL" id="RHZ79156.1"/>
    </source>
</evidence>
<evidence type="ECO:0000313" key="3">
    <source>
        <dbReference type="Proteomes" id="UP000266861"/>
    </source>
</evidence>
<evidence type="ECO:0000313" key="1">
    <source>
        <dbReference type="EMBL" id="RHZ79108.1"/>
    </source>
</evidence>
<reference evidence="2 3" key="1">
    <citation type="submission" date="2018-08" db="EMBL/GenBank/DDBJ databases">
        <title>Genome and evolution of the arbuscular mycorrhizal fungus Diversispora epigaea (formerly Glomus versiforme) and its bacterial endosymbionts.</title>
        <authorList>
            <person name="Sun X."/>
            <person name="Fei Z."/>
            <person name="Harrison M."/>
        </authorList>
    </citation>
    <scope>NUCLEOTIDE SEQUENCE [LARGE SCALE GENOMIC DNA]</scope>
    <source>
        <strain evidence="2 3">IT104</strain>
    </source>
</reference>
<accession>A0A397IZE9</accession>